<gene>
    <name evidence="8" type="ORF">F7O84_01455</name>
</gene>
<dbReference type="Gene3D" id="3.40.1710.10">
    <property type="entry name" value="abc type-2 transporter like domain"/>
    <property type="match status" value="1"/>
</dbReference>
<feature type="transmembrane region" description="Helical" evidence="6">
    <location>
        <begin position="355"/>
        <end position="375"/>
    </location>
</feature>
<dbReference type="Proteomes" id="UP000461768">
    <property type="component" value="Unassembled WGS sequence"/>
</dbReference>
<dbReference type="InterPro" id="IPR051449">
    <property type="entry name" value="ABC-2_transporter_component"/>
</dbReference>
<evidence type="ECO:0000256" key="2">
    <source>
        <dbReference type="ARBA" id="ARBA00022475"/>
    </source>
</evidence>
<evidence type="ECO:0000256" key="4">
    <source>
        <dbReference type="ARBA" id="ARBA00022989"/>
    </source>
</evidence>
<evidence type="ECO:0000256" key="6">
    <source>
        <dbReference type="SAM" id="Phobius"/>
    </source>
</evidence>
<dbReference type="PANTHER" id="PTHR30294:SF38">
    <property type="entry name" value="TRANSPORT PERMEASE PROTEIN"/>
    <property type="match status" value="1"/>
</dbReference>
<feature type="transmembrane region" description="Helical" evidence="6">
    <location>
        <begin position="294"/>
        <end position="314"/>
    </location>
</feature>
<evidence type="ECO:0000259" key="7">
    <source>
        <dbReference type="Pfam" id="PF12698"/>
    </source>
</evidence>
<feature type="transmembrane region" description="Helical" evidence="6">
    <location>
        <begin position="15"/>
        <end position="32"/>
    </location>
</feature>
<protein>
    <submittedName>
        <fullName evidence="8">ABC transporter permease</fullName>
    </submittedName>
</protein>
<reference evidence="8 9" key="2">
    <citation type="submission" date="2020-02" db="EMBL/GenBank/DDBJ databases">
        <title>Candidatus Galacturonibacter soehngenii shows hetero-acetogenic catabolism of galacturonic acid but lacks a canonical carbon monoxide dehydrogenase/acetyl-CoA synthase complex.</title>
        <authorList>
            <person name="Diender M."/>
            <person name="Stouten G.R."/>
            <person name="Petersen J.F."/>
            <person name="Nielsen P.H."/>
            <person name="Dueholm M.S."/>
            <person name="Pronk J.T."/>
            <person name="Van Loosdrecht M.C.M."/>
        </authorList>
    </citation>
    <scope>NUCLEOTIDE SEQUENCE [LARGE SCALE GENOMIC DNA]</scope>
    <source>
        <strain evidence="8">GalUA</strain>
    </source>
</reference>
<reference evidence="8 9" key="1">
    <citation type="submission" date="2019-09" db="EMBL/GenBank/DDBJ databases">
        <authorList>
            <person name="Valk L.C."/>
        </authorList>
    </citation>
    <scope>NUCLEOTIDE SEQUENCE [LARGE SCALE GENOMIC DNA]</scope>
    <source>
        <strain evidence="8">GalUA</strain>
    </source>
</reference>
<keyword evidence="9" id="KW-1185">Reference proteome</keyword>
<keyword evidence="5 6" id="KW-0472">Membrane</keyword>
<evidence type="ECO:0000313" key="9">
    <source>
        <dbReference type="Proteomes" id="UP000461768"/>
    </source>
</evidence>
<keyword evidence="4 6" id="KW-1133">Transmembrane helix</keyword>
<dbReference type="PANTHER" id="PTHR30294">
    <property type="entry name" value="MEMBRANE COMPONENT OF ABC TRANSPORTER YHHJ-RELATED"/>
    <property type="match status" value="1"/>
</dbReference>
<evidence type="ECO:0000256" key="1">
    <source>
        <dbReference type="ARBA" id="ARBA00004651"/>
    </source>
</evidence>
<comment type="caution">
    <text evidence="8">The sequence shown here is derived from an EMBL/GenBank/DDBJ whole genome shotgun (WGS) entry which is preliminary data.</text>
</comment>
<dbReference type="GO" id="GO:0140359">
    <property type="term" value="F:ABC-type transporter activity"/>
    <property type="evidence" value="ECO:0007669"/>
    <property type="project" value="InterPro"/>
</dbReference>
<sequence length="388" mass="43841">MQVFKAYFKILRDSIPGLFIYLVIFIAISFFLSGSGKESTATTFTKNKVKIAVINEDEGGLGEGLKSYLSQIHTLVPTENDKEMLQDQLYYRNIEYILFIPKDFTNKIKNNEKEHLCENVKVPASYTGKYLDSQVDQYISTLITYVIAGIDDKQALEYTKSDLEKEVSVQLLNESISISKADDYYYFKYLPYIFISVVVMGISPILMTFYKKEINERNLCSPMTLKTKSIGLVAGSIVTVLGIFVLFLVFAFFLYGKNMEFEKTILYIINCISFLSFATGLGYLVSIFSSNHNILNMITNVCGLGMSFLGGIFVPREVLGEKVIALSKFLPTYWYVNAVEAIQEVKINPSIMKEFQINIGVQLLFAIAMFAIALAGTKYKSDARKQVS</sequence>
<feature type="domain" description="ABC-2 type transporter transmembrane" evidence="7">
    <location>
        <begin position="18"/>
        <end position="374"/>
    </location>
</feature>
<feature type="transmembrane region" description="Helical" evidence="6">
    <location>
        <begin position="230"/>
        <end position="255"/>
    </location>
</feature>
<dbReference type="EMBL" id="WAGX01000003">
    <property type="protein sequence ID" value="KAB1440524.1"/>
    <property type="molecule type" value="Genomic_DNA"/>
</dbReference>
<comment type="subcellular location">
    <subcellularLocation>
        <location evidence="1">Cell membrane</location>
        <topology evidence="1">Multi-pass membrane protein</topology>
    </subcellularLocation>
</comment>
<dbReference type="AlphaFoldDB" id="A0A7V7QNI3"/>
<evidence type="ECO:0000256" key="3">
    <source>
        <dbReference type="ARBA" id="ARBA00022692"/>
    </source>
</evidence>
<dbReference type="RefSeq" id="WP_151141051.1">
    <property type="nucleotide sequence ID" value="NZ_WAGX01000003.1"/>
</dbReference>
<evidence type="ECO:0000313" key="8">
    <source>
        <dbReference type="EMBL" id="KAB1440524.1"/>
    </source>
</evidence>
<keyword evidence="3 6" id="KW-0812">Transmembrane</keyword>
<dbReference type="GO" id="GO:0005886">
    <property type="term" value="C:plasma membrane"/>
    <property type="evidence" value="ECO:0007669"/>
    <property type="project" value="UniProtKB-SubCell"/>
</dbReference>
<dbReference type="Pfam" id="PF12698">
    <property type="entry name" value="ABC2_membrane_3"/>
    <property type="match status" value="1"/>
</dbReference>
<feature type="transmembrane region" description="Helical" evidence="6">
    <location>
        <begin position="189"/>
        <end position="210"/>
    </location>
</feature>
<accession>A0A7V7QNI3</accession>
<keyword evidence="2" id="KW-1003">Cell membrane</keyword>
<name>A0A7V7QNI3_9FIRM</name>
<organism evidence="8 9">
    <name type="scientific">Candidatus Galacturonatibacter soehngenii</name>
    <dbReference type="NCBI Taxonomy" id="2307010"/>
    <lineage>
        <taxon>Bacteria</taxon>
        <taxon>Bacillati</taxon>
        <taxon>Bacillota</taxon>
        <taxon>Clostridia</taxon>
        <taxon>Lachnospirales</taxon>
        <taxon>Lachnospiraceae</taxon>
        <taxon>Candidatus Galacturonatibacter</taxon>
    </lineage>
</organism>
<feature type="transmembrane region" description="Helical" evidence="6">
    <location>
        <begin position="267"/>
        <end position="288"/>
    </location>
</feature>
<dbReference type="InterPro" id="IPR013525">
    <property type="entry name" value="ABC2_TM"/>
</dbReference>
<evidence type="ECO:0000256" key="5">
    <source>
        <dbReference type="ARBA" id="ARBA00023136"/>
    </source>
</evidence>
<dbReference type="OrthoDB" id="9774039at2"/>
<proteinExistence type="predicted"/>